<feature type="region of interest" description="Disordered" evidence="1">
    <location>
        <begin position="62"/>
        <end position="86"/>
    </location>
</feature>
<dbReference type="GO" id="GO:0005549">
    <property type="term" value="F:odorant binding"/>
    <property type="evidence" value="ECO:0007669"/>
    <property type="project" value="InterPro"/>
</dbReference>
<dbReference type="Proteomes" id="UP001153712">
    <property type="component" value="Chromosome 4"/>
</dbReference>
<evidence type="ECO:0000256" key="1">
    <source>
        <dbReference type="SAM" id="MobiDB-lite"/>
    </source>
</evidence>
<feature type="compositionally biased region" description="Low complexity" evidence="1">
    <location>
        <begin position="118"/>
        <end position="188"/>
    </location>
</feature>
<dbReference type="InterPro" id="IPR006170">
    <property type="entry name" value="PBP/GOBP"/>
</dbReference>
<dbReference type="OrthoDB" id="6774671at2759"/>
<feature type="region of interest" description="Disordered" evidence="1">
    <location>
        <begin position="101"/>
        <end position="190"/>
    </location>
</feature>
<dbReference type="AlphaFoldDB" id="A0A9N9XQV3"/>
<reference evidence="2" key="1">
    <citation type="submission" date="2022-01" db="EMBL/GenBank/DDBJ databases">
        <authorList>
            <person name="King R."/>
        </authorList>
    </citation>
    <scope>NUCLEOTIDE SEQUENCE</scope>
</reference>
<organism evidence="2 3">
    <name type="scientific">Phyllotreta striolata</name>
    <name type="common">Striped flea beetle</name>
    <name type="synonym">Crioceris striolata</name>
    <dbReference type="NCBI Taxonomy" id="444603"/>
    <lineage>
        <taxon>Eukaryota</taxon>
        <taxon>Metazoa</taxon>
        <taxon>Ecdysozoa</taxon>
        <taxon>Arthropoda</taxon>
        <taxon>Hexapoda</taxon>
        <taxon>Insecta</taxon>
        <taxon>Pterygota</taxon>
        <taxon>Neoptera</taxon>
        <taxon>Endopterygota</taxon>
        <taxon>Coleoptera</taxon>
        <taxon>Polyphaga</taxon>
        <taxon>Cucujiformia</taxon>
        <taxon>Chrysomeloidea</taxon>
        <taxon>Chrysomelidae</taxon>
        <taxon>Galerucinae</taxon>
        <taxon>Alticini</taxon>
        <taxon>Phyllotreta</taxon>
    </lineage>
</organism>
<dbReference type="SUPFAM" id="SSF47565">
    <property type="entry name" value="Insect pheromone/odorant-binding proteins"/>
    <property type="match status" value="1"/>
</dbReference>
<sequence length="388" mass="44434">MFRISAVAILMSVALKDCISETKLKDVLWNSGKSNYNRSNNEDDENVLKSEVKNVLKLCSSKYKNDDNEGNNDDNRYHGNGQASETYRRITQNGNYYKNFGYYDYDNQQDKNSRNKHNSNNDNYNTRNDGNTNNDNNSNNNNNNGYRNRNNNYNSGSYGSSSNNNEDPYSSYGSSNSYSSNNRNNNNYDQQHNGMVTITCKCPPCSSYQSRFDSYSNSNDRSRNGNSYDNRGNGYGTRSAAGYNGESSNGYGSGYGTDRTRSAQQENSFGYNNRGRNDGYDGYYNVGMSYARRTKREKNNNEYGSNRDDFECTSQCVFGQMELLDDDQTPSETLVIKWIQDHIPNDDMKRIRSLREVRKCFTRMSTTSIDDNCDYSNELAKCLNLEFD</sequence>
<evidence type="ECO:0000313" key="3">
    <source>
        <dbReference type="Proteomes" id="UP001153712"/>
    </source>
</evidence>
<evidence type="ECO:0000313" key="2">
    <source>
        <dbReference type="EMBL" id="CAG9861441.1"/>
    </source>
</evidence>
<accession>A0A9N9XQV3</accession>
<feature type="compositionally biased region" description="Basic and acidic residues" evidence="1">
    <location>
        <begin position="63"/>
        <end position="77"/>
    </location>
</feature>
<proteinExistence type="predicted"/>
<dbReference type="Pfam" id="PF01395">
    <property type="entry name" value="PBP_GOBP"/>
    <property type="match status" value="1"/>
</dbReference>
<gene>
    <name evidence="2" type="ORF">PHYEVI_LOCUS7781</name>
</gene>
<keyword evidence="3" id="KW-1185">Reference proteome</keyword>
<dbReference type="InterPro" id="IPR036728">
    <property type="entry name" value="PBP_GOBP_sf"/>
</dbReference>
<feature type="region of interest" description="Disordered" evidence="1">
    <location>
        <begin position="211"/>
        <end position="261"/>
    </location>
</feature>
<protein>
    <submittedName>
        <fullName evidence="2">Uncharacterized protein</fullName>
    </submittedName>
</protein>
<feature type="compositionally biased region" description="Low complexity" evidence="1">
    <location>
        <begin position="213"/>
        <end position="232"/>
    </location>
</feature>
<name>A0A9N9XQV3_PHYSR</name>
<dbReference type="CDD" id="cd23992">
    <property type="entry name" value="PBP_GOBP"/>
    <property type="match status" value="1"/>
</dbReference>
<dbReference type="Gene3D" id="1.10.238.20">
    <property type="entry name" value="Pheromone/general odorant binding protein domain"/>
    <property type="match status" value="1"/>
</dbReference>
<dbReference type="EMBL" id="OU900097">
    <property type="protein sequence ID" value="CAG9861441.1"/>
    <property type="molecule type" value="Genomic_DNA"/>
</dbReference>